<comment type="similarity">
    <text evidence="2">Belongs to the glycosyl hydrolase 3 family.</text>
</comment>
<dbReference type="EMBL" id="WHUT02000001">
    <property type="protein sequence ID" value="NUB43246.1"/>
    <property type="molecule type" value="Genomic_DNA"/>
</dbReference>
<dbReference type="InterPro" id="IPR001764">
    <property type="entry name" value="Glyco_hydro_3_N"/>
</dbReference>
<feature type="domain" description="Glycoside hydrolase family 3 N-terminal" evidence="6">
    <location>
        <begin position="32"/>
        <end position="307"/>
    </location>
</feature>
<organism evidence="7 8">
    <name type="scientific">Fertoeibacter niger</name>
    <dbReference type="NCBI Taxonomy" id="2656921"/>
    <lineage>
        <taxon>Bacteria</taxon>
        <taxon>Pseudomonadati</taxon>
        <taxon>Pseudomonadota</taxon>
        <taxon>Alphaproteobacteria</taxon>
        <taxon>Rhodobacterales</taxon>
        <taxon>Paracoccaceae</taxon>
        <taxon>Fertoeibacter</taxon>
    </lineage>
</organism>
<dbReference type="InterPro" id="IPR050226">
    <property type="entry name" value="NagZ_Beta-hexosaminidase"/>
</dbReference>
<accession>A0A8X8H590</accession>
<reference evidence="7" key="1">
    <citation type="submission" date="2020-05" db="EMBL/GenBank/DDBJ databases">
        <title>Fertoebacter nigrum gen. nov., sp. nov., a new member of the family Rhodobacteraceae.</title>
        <authorList>
            <person name="Szuroczki S."/>
            <person name="Abbaszade G."/>
            <person name="Buni D."/>
            <person name="Schumann P."/>
            <person name="Toth E."/>
        </authorList>
    </citation>
    <scope>NUCLEOTIDE SEQUENCE</scope>
    <source>
        <strain evidence="7">RG-N-1a</strain>
    </source>
</reference>
<dbReference type="AlphaFoldDB" id="A0A8X8H590"/>
<dbReference type="Proteomes" id="UP000484076">
    <property type="component" value="Unassembled WGS sequence"/>
</dbReference>
<dbReference type="NCBIfam" id="NF003740">
    <property type="entry name" value="PRK05337.1"/>
    <property type="match status" value="1"/>
</dbReference>
<comment type="caution">
    <text evidence="7">The sequence shown here is derived from an EMBL/GenBank/DDBJ whole genome shotgun (WGS) entry which is preliminary data.</text>
</comment>
<dbReference type="InterPro" id="IPR036962">
    <property type="entry name" value="Glyco_hydro_3_N_sf"/>
</dbReference>
<dbReference type="Pfam" id="PF00933">
    <property type="entry name" value="Glyco_hydro_3"/>
    <property type="match status" value="1"/>
</dbReference>
<sequence>MAVGSGACIFGCLGPVVSADERAFFRDADPFGFIIFARNVETPAQLARLTADLRDAVGRDAPVLVDQEGGRVQRLRSPHWREYLPPLDAVALAGPQAERMMYLRSRLIAAELRAVGIDANCAPVADVPHAATHAFLRNRCYAGDADTVARLGRAVAEGHLAGGVLPVVKHMPGHGRATADTHHDLPTVAEDAATLHATDFAPFRALADLPMAMTAHIVFSAFDDQPATCSARMIDLIRQDIGFQGLLMTDDLNMQALSGTLGERAARAMAAGCDIALHCKGDLAEMQAVAEAAGRMGPETMARAQAALAQRRTPDTVDIAALEAEHSGLLGAGA</sequence>
<dbReference type="InterPro" id="IPR019800">
    <property type="entry name" value="Glyco_hydro_3_AS"/>
</dbReference>
<name>A0A8X8H590_9RHOB</name>
<dbReference type="GO" id="GO:0004563">
    <property type="term" value="F:beta-N-acetylhexosaminidase activity"/>
    <property type="evidence" value="ECO:0007669"/>
    <property type="project" value="UniProtKB-EC"/>
</dbReference>
<dbReference type="GO" id="GO:0005975">
    <property type="term" value="P:carbohydrate metabolic process"/>
    <property type="evidence" value="ECO:0007669"/>
    <property type="project" value="InterPro"/>
</dbReference>
<dbReference type="InterPro" id="IPR017853">
    <property type="entry name" value="GH"/>
</dbReference>
<keyword evidence="8" id="KW-1185">Reference proteome</keyword>
<dbReference type="Gene3D" id="3.20.20.300">
    <property type="entry name" value="Glycoside hydrolase, family 3, N-terminal domain"/>
    <property type="match status" value="1"/>
</dbReference>
<comment type="catalytic activity">
    <reaction evidence="1">
        <text>Hydrolysis of terminal non-reducing N-acetyl-D-hexosamine residues in N-acetyl-beta-D-hexosaminides.</text>
        <dbReference type="EC" id="3.2.1.52"/>
    </reaction>
</comment>
<keyword evidence="4 7" id="KW-0378">Hydrolase</keyword>
<dbReference type="GO" id="GO:0009254">
    <property type="term" value="P:peptidoglycan turnover"/>
    <property type="evidence" value="ECO:0007669"/>
    <property type="project" value="TreeGrafter"/>
</dbReference>
<evidence type="ECO:0000256" key="5">
    <source>
        <dbReference type="ARBA" id="ARBA00023295"/>
    </source>
</evidence>
<keyword evidence="5 7" id="KW-0326">Glycosidase</keyword>
<evidence type="ECO:0000256" key="1">
    <source>
        <dbReference type="ARBA" id="ARBA00001231"/>
    </source>
</evidence>
<protein>
    <recommendedName>
        <fullName evidence="3">beta-N-acetylhexosaminidase</fullName>
        <ecNumber evidence="3">3.2.1.52</ecNumber>
    </recommendedName>
</protein>
<gene>
    <name evidence="7" type="primary">nagZ</name>
    <name evidence="7" type="ORF">GEU84_002530</name>
</gene>
<dbReference type="EC" id="3.2.1.52" evidence="3"/>
<dbReference type="PROSITE" id="PS00775">
    <property type="entry name" value="GLYCOSYL_HYDROL_F3"/>
    <property type="match status" value="1"/>
</dbReference>
<evidence type="ECO:0000313" key="8">
    <source>
        <dbReference type="Proteomes" id="UP000484076"/>
    </source>
</evidence>
<evidence type="ECO:0000256" key="2">
    <source>
        <dbReference type="ARBA" id="ARBA00005336"/>
    </source>
</evidence>
<proteinExistence type="inferred from homology"/>
<evidence type="ECO:0000256" key="4">
    <source>
        <dbReference type="ARBA" id="ARBA00022801"/>
    </source>
</evidence>
<dbReference type="PANTHER" id="PTHR30480:SF13">
    <property type="entry name" value="BETA-HEXOSAMINIDASE"/>
    <property type="match status" value="1"/>
</dbReference>
<evidence type="ECO:0000256" key="3">
    <source>
        <dbReference type="ARBA" id="ARBA00012663"/>
    </source>
</evidence>
<dbReference type="SUPFAM" id="SSF51445">
    <property type="entry name" value="(Trans)glycosidases"/>
    <property type="match status" value="1"/>
</dbReference>
<evidence type="ECO:0000259" key="6">
    <source>
        <dbReference type="Pfam" id="PF00933"/>
    </source>
</evidence>
<evidence type="ECO:0000313" key="7">
    <source>
        <dbReference type="EMBL" id="NUB43246.1"/>
    </source>
</evidence>
<dbReference type="PANTHER" id="PTHR30480">
    <property type="entry name" value="BETA-HEXOSAMINIDASE-RELATED"/>
    <property type="match status" value="1"/>
</dbReference>